<proteinExistence type="predicted"/>
<organism evidence="3 4">
    <name type="scientific">Hasllibacter halocynthiae</name>
    <dbReference type="NCBI Taxonomy" id="595589"/>
    <lineage>
        <taxon>Bacteria</taxon>
        <taxon>Pseudomonadati</taxon>
        <taxon>Pseudomonadota</taxon>
        <taxon>Alphaproteobacteria</taxon>
        <taxon>Rhodobacterales</taxon>
        <taxon>Roseobacteraceae</taxon>
        <taxon>Hasllibacter</taxon>
    </lineage>
</organism>
<evidence type="ECO:0000256" key="1">
    <source>
        <dbReference type="SAM" id="MobiDB-lite"/>
    </source>
</evidence>
<dbReference type="RefSeq" id="WP_106161889.1">
    <property type="nucleotide sequence ID" value="NZ_PVTT01000004.1"/>
</dbReference>
<dbReference type="AlphaFoldDB" id="A0A2T0WZ11"/>
<protein>
    <submittedName>
        <fullName evidence="3">50S ribosome-binding GTPase</fullName>
    </submittedName>
</protein>
<dbReference type="EMBL" id="PVTT01000004">
    <property type="protein sequence ID" value="PRY91921.1"/>
    <property type="molecule type" value="Genomic_DNA"/>
</dbReference>
<evidence type="ECO:0000313" key="4">
    <source>
        <dbReference type="Proteomes" id="UP000238801"/>
    </source>
</evidence>
<accession>A0A2T0WZ11</accession>
<dbReference type="Gene3D" id="3.40.50.300">
    <property type="entry name" value="P-loop containing nucleotide triphosphate hydrolases"/>
    <property type="match status" value="1"/>
</dbReference>
<gene>
    <name evidence="3" type="ORF">BCF33_2803</name>
</gene>
<evidence type="ECO:0000313" key="3">
    <source>
        <dbReference type="EMBL" id="PRY91921.1"/>
    </source>
</evidence>
<feature type="region of interest" description="Disordered" evidence="1">
    <location>
        <begin position="1"/>
        <end position="34"/>
    </location>
</feature>
<dbReference type="Pfam" id="PF00350">
    <property type="entry name" value="Dynamin_N"/>
    <property type="match status" value="1"/>
</dbReference>
<evidence type="ECO:0000259" key="2">
    <source>
        <dbReference type="Pfam" id="PF00350"/>
    </source>
</evidence>
<feature type="compositionally biased region" description="Low complexity" evidence="1">
    <location>
        <begin position="253"/>
        <end position="263"/>
    </location>
</feature>
<dbReference type="InterPro" id="IPR045063">
    <property type="entry name" value="Dynamin_N"/>
</dbReference>
<sequence length="289" mass="31410">MNEMVPEAPGDASRAEAGPWTAPGAPGEGAAAPRRPRVAIMGEFSAGKSTLSNLLLGDRALPEKVTATQLPPIWIVRGTGDPLRVDLRGGETPVEPARIGDVPVEETRAVRMFREAPILDRCDLIDFPGISDPNMDPEVWERLLPEADVVLWCTHATQAWRRSEAAAWSLVPEAVRDRSLLLVTRFDKIVTERDRARVIRRVEAEAGPLFGGVLPVSLVRALDPGTRPESGFDAFLERLDEVLDAFAPPPSPKAEAPAEAARVVPRRVRPRQGRQGRTADAGGTRRVPS</sequence>
<feature type="domain" description="Dynamin N-terminal" evidence="2">
    <location>
        <begin position="38"/>
        <end position="167"/>
    </location>
</feature>
<dbReference type="InterPro" id="IPR027417">
    <property type="entry name" value="P-loop_NTPase"/>
</dbReference>
<reference evidence="3 4" key="1">
    <citation type="submission" date="2018-03" db="EMBL/GenBank/DDBJ databases">
        <title>Genomic Encyclopedia of Archaeal and Bacterial Type Strains, Phase II (KMG-II): from individual species to whole genera.</title>
        <authorList>
            <person name="Goeker M."/>
        </authorList>
    </citation>
    <scope>NUCLEOTIDE SEQUENCE [LARGE SCALE GENOMIC DNA]</scope>
    <source>
        <strain evidence="3 4">DSM 29318</strain>
    </source>
</reference>
<name>A0A2T0WZ11_9RHOB</name>
<keyword evidence="4" id="KW-1185">Reference proteome</keyword>
<feature type="compositionally biased region" description="Basic residues" evidence="1">
    <location>
        <begin position="264"/>
        <end position="274"/>
    </location>
</feature>
<feature type="region of interest" description="Disordered" evidence="1">
    <location>
        <begin position="247"/>
        <end position="289"/>
    </location>
</feature>
<feature type="compositionally biased region" description="Low complexity" evidence="1">
    <location>
        <begin position="15"/>
        <end position="33"/>
    </location>
</feature>
<dbReference type="SUPFAM" id="SSF52540">
    <property type="entry name" value="P-loop containing nucleoside triphosphate hydrolases"/>
    <property type="match status" value="1"/>
</dbReference>
<comment type="caution">
    <text evidence="3">The sequence shown here is derived from an EMBL/GenBank/DDBJ whole genome shotgun (WGS) entry which is preliminary data.</text>
</comment>
<dbReference type="Proteomes" id="UP000238801">
    <property type="component" value="Unassembled WGS sequence"/>
</dbReference>